<organism evidence="1 2">
    <name type="scientific">Azospira oryzae (strain ATCC BAA-33 / DSM 13638 / PS)</name>
    <name type="common">Dechlorosoma suillum</name>
    <dbReference type="NCBI Taxonomy" id="640081"/>
    <lineage>
        <taxon>Bacteria</taxon>
        <taxon>Pseudomonadati</taxon>
        <taxon>Pseudomonadota</taxon>
        <taxon>Betaproteobacteria</taxon>
        <taxon>Rhodocyclales</taxon>
        <taxon>Rhodocyclaceae</taxon>
        <taxon>Azospira</taxon>
    </lineage>
</organism>
<dbReference type="eggNOG" id="ENOG5032TEX">
    <property type="taxonomic scope" value="Bacteria"/>
</dbReference>
<sequence>MAQPHVVSALVEKRAELAGLVEFHRKEISRLGADLANLNASIKIFAPDFNLAGIGVKRVRGAKAGGFKHFKQGESHTLVLDLLRVSEQPLTTALLAAQIIEQKGWEDSQKLRGSLQRTLSGTLRRLKDRGFVVEAGKDRDGLTTFWKLA</sequence>
<evidence type="ECO:0000313" key="1">
    <source>
        <dbReference type="EMBL" id="AEV27166.1"/>
    </source>
</evidence>
<gene>
    <name evidence="1" type="ordered locus">Dsui_2827</name>
</gene>
<dbReference type="EMBL" id="CP003153">
    <property type="protein sequence ID" value="AEV27166.1"/>
    <property type="molecule type" value="Genomic_DNA"/>
</dbReference>
<dbReference type="KEGG" id="dsu:Dsui_2827"/>
<dbReference type="OrthoDB" id="6689728at2"/>
<protein>
    <submittedName>
        <fullName evidence="1">Uncharacterized protein</fullName>
    </submittedName>
</protein>
<dbReference type="HOGENOM" id="CLU_144021_0_0_4"/>
<evidence type="ECO:0000313" key="2">
    <source>
        <dbReference type="Proteomes" id="UP000005633"/>
    </source>
</evidence>
<dbReference type="RefSeq" id="WP_014237847.1">
    <property type="nucleotide sequence ID" value="NC_016616.1"/>
</dbReference>
<dbReference type="AlphaFoldDB" id="G8QFQ3"/>
<name>G8QFQ3_AZOOP</name>
<proteinExistence type="predicted"/>
<reference evidence="1 2" key="1">
    <citation type="journal article" date="2012" name="J. Bacteriol.">
        <title>Complete genome sequence of the anaerobic perchlorate-reducing bacterium Azospira suillum strain PS.</title>
        <authorList>
            <person name="Byrne-Bailey K.G."/>
            <person name="Coates J.D."/>
        </authorList>
    </citation>
    <scope>NUCLEOTIDE SEQUENCE [LARGE SCALE GENOMIC DNA]</scope>
    <source>
        <strain evidence="2">ATCC BAA-33 / DSM 13638 / PS</strain>
    </source>
</reference>
<dbReference type="Proteomes" id="UP000005633">
    <property type="component" value="Chromosome"/>
</dbReference>
<accession>G8QFQ3</accession>